<comment type="caution">
    <text evidence="4">The sequence shown here is derived from an EMBL/GenBank/DDBJ whole genome shotgun (WGS) entry which is preliminary data.</text>
</comment>
<feature type="domain" description="Endonuclease GajA/Old nuclease/RecF-like AAA" evidence="2">
    <location>
        <begin position="1"/>
        <end position="455"/>
    </location>
</feature>
<evidence type="ECO:0000256" key="1">
    <source>
        <dbReference type="SAM" id="MobiDB-lite"/>
    </source>
</evidence>
<protein>
    <submittedName>
        <fullName evidence="4">Putative ATP-dependent endonuclease of OLD family</fullName>
    </submittedName>
</protein>
<dbReference type="Pfam" id="PF13175">
    <property type="entry name" value="AAA_15"/>
    <property type="match status" value="1"/>
</dbReference>
<reference evidence="4 5" key="1">
    <citation type="submission" date="2018-02" db="EMBL/GenBank/DDBJ databases">
        <title>Subsurface microbial communities from deep shales in Ohio and West Virginia, USA.</title>
        <authorList>
            <person name="Wrighton K."/>
        </authorList>
    </citation>
    <scope>NUCLEOTIDE SEQUENCE [LARGE SCALE GENOMIC DNA]</scope>
    <source>
        <strain evidence="4 5">OWC-DMM</strain>
    </source>
</reference>
<gene>
    <name evidence="4" type="ORF">B0F87_107286</name>
</gene>
<evidence type="ECO:0000313" key="4">
    <source>
        <dbReference type="EMBL" id="PPK75042.1"/>
    </source>
</evidence>
<feature type="region of interest" description="Disordered" evidence="1">
    <location>
        <begin position="201"/>
        <end position="222"/>
    </location>
</feature>
<evidence type="ECO:0000259" key="2">
    <source>
        <dbReference type="Pfam" id="PF13175"/>
    </source>
</evidence>
<dbReference type="SUPFAM" id="SSF52540">
    <property type="entry name" value="P-loop containing nucleoside triphosphate hydrolases"/>
    <property type="match status" value="1"/>
</dbReference>
<feature type="domain" description="OLD protein-like TOPRIM" evidence="3">
    <location>
        <begin position="511"/>
        <end position="575"/>
    </location>
</feature>
<dbReference type="InterPro" id="IPR041685">
    <property type="entry name" value="AAA_GajA/Old/RecF-like"/>
</dbReference>
<evidence type="ECO:0000313" key="5">
    <source>
        <dbReference type="Proteomes" id="UP000240010"/>
    </source>
</evidence>
<dbReference type="Pfam" id="PF20469">
    <property type="entry name" value="OLD-like_TOPRIM"/>
    <property type="match status" value="1"/>
</dbReference>
<dbReference type="InterPro" id="IPR034139">
    <property type="entry name" value="TOPRIM_OLD"/>
</dbReference>
<dbReference type="GO" id="GO:0004519">
    <property type="term" value="F:endonuclease activity"/>
    <property type="evidence" value="ECO:0007669"/>
    <property type="project" value="UniProtKB-KW"/>
</dbReference>
<keyword evidence="4" id="KW-0255">Endonuclease</keyword>
<proteinExistence type="predicted"/>
<dbReference type="EMBL" id="PTIZ01000007">
    <property type="protein sequence ID" value="PPK75042.1"/>
    <property type="molecule type" value="Genomic_DNA"/>
</dbReference>
<keyword evidence="4" id="KW-0540">Nuclease</keyword>
<keyword evidence="4" id="KW-0378">Hydrolase</keyword>
<dbReference type="Gene3D" id="3.40.50.300">
    <property type="entry name" value="P-loop containing nucleotide triphosphate hydrolases"/>
    <property type="match status" value="1"/>
</dbReference>
<dbReference type="PANTHER" id="PTHR43581:SF2">
    <property type="entry name" value="EXCINUCLEASE ATPASE SUBUNIT"/>
    <property type="match status" value="1"/>
</dbReference>
<dbReference type="CDD" id="cd01026">
    <property type="entry name" value="TOPRIM_OLD"/>
    <property type="match status" value="1"/>
</dbReference>
<accession>A0A2S6HC74</accession>
<sequence length="762" mass="86456">MHIKFVEIQNFRKLKSIRIDFTENKTLFVGANNSGKTSAMVALEHFLVNQSHFTTNDFTLSNWVPINKIGTTWEEHAEQSSSQSPSLIEWEQVLPSMDVWLQVANSEIHFVQNLLPTLDWEGGLLGVRLRLEPEKIDDLYKDYLLSIKAAKDTKKEADKRKTEGGGYTVALWPRTMHDFLERQLRSHFKVRAYSLDSKRCIPPENGVAQPQPLPHESEPIDGDPFKGLIRIDKINAQRGFEDANSKQGRADINGKDGQRRKLSEQLCSYYDTHLDSSKYPEPEDLDALQAIETAQTVFNKKLREGFSNAFNELENLNYPGFMEPKLSISTQIRPTDGLSHNAAVQYDVMDAGSLRLPEQYNGLGYKNLICMVFELMSARDKWMQVGKAAKEPNENFFPPRLHLVLVEEPEAHLHVQVQQVFINKAYGILRKHDDLGENNSLATQLVVSTHSSHIAHECEFSCLRYFRRLPAVDSASVPTSTVVNLSEVFGGKDETEKFVTRYLKATHCDLFFADAAILVEGPAERMLVPHFIRNCFPVLNQCYITLLEIGGSHAHCLRPLIEHLGLISLVITDLDSAEPTGSHSSVQPIKGENQITGNSTLKTWLPEKELIDELLDSSTEKVKKYDQFFSVRVAYQIPVPVKLLQDSDPVESLSNTFEDALVFENITIFRELKGNGLIKKFRDAITEHKTPEALGEEMFKILKKGKKAEFALELFYSEEPEKLKTPTYIREGLSWLQEQLQRKQQEALDASELPPITAEGKV</sequence>
<dbReference type="PANTHER" id="PTHR43581">
    <property type="entry name" value="ATP/GTP PHOSPHATASE"/>
    <property type="match status" value="1"/>
</dbReference>
<dbReference type="InterPro" id="IPR051396">
    <property type="entry name" value="Bact_Antivir_Def_Nuclease"/>
</dbReference>
<dbReference type="InterPro" id="IPR027417">
    <property type="entry name" value="P-loop_NTPase"/>
</dbReference>
<dbReference type="RefSeq" id="WP_104429531.1">
    <property type="nucleotide sequence ID" value="NZ_PTIZ01000007.1"/>
</dbReference>
<evidence type="ECO:0000259" key="3">
    <source>
        <dbReference type="Pfam" id="PF20469"/>
    </source>
</evidence>
<dbReference type="Proteomes" id="UP000240010">
    <property type="component" value="Unassembled WGS sequence"/>
</dbReference>
<organism evidence="4 5">
    <name type="scientific">Methylobacter tundripaludum</name>
    <dbReference type="NCBI Taxonomy" id="173365"/>
    <lineage>
        <taxon>Bacteria</taxon>
        <taxon>Pseudomonadati</taxon>
        <taxon>Pseudomonadota</taxon>
        <taxon>Gammaproteobacteria</taxon>
        <taxon>Methylococcales</taxon>
        <taxon>Methylococcaceae</taxon>
        <taxon>Methylobacter</taxon>
    </lineage>
</organism>
<dbReference type="AlphaFoldDB" id="A0A2S6HC74"/>
<name>A0A2S6HC74_9GAMM</name>